<evidence type="ECO:0000313" key="1">
    <source>
        <dbReference type="EMBL" id="PQO36098.1"/>
    </source>
</evidence>
<dbReference type="AlphaFoldDB" id="A0A2S8FV93"/>
<reference evidence="1 2" key="1">
    <citation type="submission" date="2018-02" db="EMBL/GenBank/DDBJ databases">
        <title>Comparative genomes isolates from brazilian mangrove.</title>
        <authorList>
            <person name="Araujo J.E."/>
            <person name="Taketani R.G."/>
            <person name="Silva M.C.P."/>
            <person name="Loureco M.V."/>
            <person name="Andreote F.D."/>
        </authorList>
    </citation>
    <scope>NUCLEOTIDE SEQUENCE [LARGE SCALE GENOMIC DNA]</scope>
    <source>
        <strain evidence="1 2">Hex-1 MGV</strain>
    </source>
</reference>
<protein>
    <recommendedName>
        <fullName evidence="3">HEAT repeat domain-containing protein</fullName>
    </recommendedName>
</protein>
<evidence type="ECO:0000313" key="2">
    <source>
        <dbReference type="Proteomes" id="UP000238322"/>
    </source>
</evidence>
<dbReference type="Proteomes" id="UP000238322">
    <property type="component" value="Unassembled WGS sequence"/>
</dbReference>
<dbReference type="OrthoDB" id="9981755at2"/>
<name>A0A2S8FV93_9BACT</name>
<dbReference type="EMBL" id="PUHY01000006">
    <property type="protein sequence ID" value="PQO36098.1"/>
    <property type="molecule type" value="Genomic_DNA"/>
</dbReference>
<evidence type="ECO:0008006" key="3">
    <source>
        <dbReference type="Google" id="ProtNLM"/>
    </source>
</evidence>
<organism evidence="1 2">
    <name type="scientific">Blastopirellula marina</name>
    <dbReference type="NCBI Taxonomy" id="124"/>
    <lineage>
        <taxon>Bacteria</taxon>
        <taxon>Pseudomonadati</taxon>
        <taxon>Planctomycetota</taxon>
        <taxon>Planctomycetia</taxon>
        <taxon>Pirellulales</taxon>
        <taxon>Pirellulaceae</taxon>
        <taxon>Blastopirellula</taxon>
    </lineage>
</organism>
<accession>A0A2S8FV93</accession>
<dbReference type="RefSeq" id="WP_105329387.1">
    <property type="nucleotide sequence ID" value="NZ_PUHY01000006.1"/>
</dbReference>
<gene>
    <name evidence="1" type="ORF">C5Y83_09250</name>
</gene>
<proteinExistence type="predicted"/>
<comment type="caution">
    <text evidence="1">The sequence shown here is derived from an EMBL/GenBank/DDBJ whole genome shotgun (WGS) entry which is preliminary data.</text>
</comment>
<sequence length="292" mass="33086">MPQPIQKTTSRRWLTFRISTLLLAVGLVSIALGYPHLRHYVQFQRFKSFVGRDLSQLSDEETKLLRNIVKELLQTEDSPFTGTKPLLCIWKSECKTKERFLLLQTSGIYAIPGDNPVYLTTFNSSGQVIKNESFPTGYRNNLVDANIEHESPFGPTPILRIRTGPGIHGTPAREQYYAVVENEIVLLRLEDNNGSRIKNRQYSLGPEPTQRTETQWLSGLRDPNPIEVLRSLNWLADADSPVDSAETVAIVKQLSTHPNAWIAEAAQYVLSPHPDHRSDLFQLLRDDTSHAD</sequence>